<dbReference type="PANTHER" id="PTHR11638:SF18">
    <property type="entry name" value="HEAT SHOCK PROTEIN 104"/>
    <property type="match status" value="1"/>
</dbReference>
<gene>
    <name evidence="5" type="ORF">COU07_03870</name>
</gene>
<dbReference type="SUPFAM" id="SSF52540">
    <property type="entry name" value="P-loop containing nucleoside triphosphate hydrolases"/>
    <property type="match status" value="1"/>
</dbReference>
<dbReference type="AlphaFoldDB" id="A0A2H0URG5"/>
<evidence type="ECO:0000256" key="1">
    <source>
        <dbReference type="ARBA" id="ARBA00022741"/>
    </source>
</evidence>
<protein>
    <recommendedName>
        <fullName evidence="4">Clp ATPase C-terminal domain-containing protein</fullName>
    </recommendedName>
</protein>
<dbReference type="InterPro" id="IPR001270">
    <property type="entry name" value="ClpA/B"/>
</dbReference>
<evidence type="ECO:0000259" key="4">
    <source>
        <dbReference type="SMART" id="SM01086"/>
    </source>
</evidence>
<keyword evidence="3" id="KW-0472">Membrane</keyword>
<dbReference type="Proteomes" id="UP000231157">
    <property type="component" value="Unassembled WGS sequence"/>
</dbReference>
<evidence type="ECO:0000313" key="6">
    <source>
        <dbReference type="Proteomes" id="UP000231157"/>
    </source>
</evidence>
<reference evidence="6" key="1">
    <citation type="submission" date="2017-09" db="EMBL/GenBank/DDBJ databases">
        <title>Depth-based differentiation of microbial function through sediment-hosted aquifers and enrichment of novel symbionts in the deep terrestrial subsurface.</title>
        <authorList>
            <person name="Probst A.J."/>
            <person name="Ladd B."/>
            <person name="Jarett J.K."/>
            <person name="Geller-Mcgrath D.E."/>
            <person name="Sieber C.M.K."/>
            <person name="Emerson J.B."/>
            <person name="Anantharaman K."/>
            <person name="Thomas B.C."/>
            <person name="Malmstrom R."/>
            <person name="Stieglmeier M."/>
            <person name="Klingl A."/>
            <person name="Woyke T."/>
            <person name="Ryan C.M."/>
            <person name="Banfield J.F."/>
        </authorList>
    </citation>
    <scope>NUCLEOTIDE SEQUENCE [LARGE SCALE GENOMIC DNA]</scope>
</reference>
<keyword evidence="3" id="KW-1133">Transmembrane helix</keyword>
<name>A0A2H0URG5_9BACT</name>
<evidence type="ECO:0000313" key="5">
    <source>
        <dbReference type="EMBL" id="PIR89000.1"/>
    </source>
</evidence>
<dbReference type="Pfam" id="PF07724">
    <property type="entry name" value="AAA_2"/>
    <property type="match status" value="1"/>
</dbReference>
<dbReference type="PANTHER" id="PTHR11638">
    <property type="entry name" value="ATP-DEPENDENT CLP PROTEASE"/>
    <property type="match status" value="1"/>
</dbReference>
<feature type="transmembrane region" description="Helical" evidence="3">
    <location>
        <begin position="50"/>
        <end position="68"/>
    </location>
</feature>
<keyword evidence="3" id="KW-0812">Transmembrane</keyword>
<evidence type="ECO:0000256" key="3">
    <source>
        <dbReference type="SAM" id="Phobius"/>
    </source>
</evidence>
<dbReference type="Gene3D" id="3.40.50.300">
    <property type="entry name" value="P-loop containing nucleotide triphosphate hydrolases"/>
    <property type="match status" value="1"/>
</dbReference>
<accession>A0A2H0URG5</accession>
<proteinExistence type="predicted"/>
<dbReference type="InterPro" id="IPR003959">
    <property type="entry name" value="ATPase_AAA_core"/>
</dbReference>
<dbReference type="EMBL" id="PFAZ01000009">
    <property type="protein sequence ID" value="PIR89000.1"/>
    <property type="molecule type" value="Genomic_DNA"/>
</dbReference>
<feature type="transmembrane region" description="Helical" evidence="3">
    <location>
        <begin position="26"/>
        <end position="44"/>
    </location>
</feature>
<dbReference type="PRINTS" id="PR00300">
    <property type="entry name" value="CLPPROTEASEA"/>
</dbReference>
<feature type="domain" description="Clp ATPase C-terminal" evidence="4">
    <location>
        <begin position="324"/>
        <end position="414"/>
    </location>
</feature>
<dbReference type="GO" id="GO:0005737">
    <property type="term" value="C:cytoplasm"/>
    <property type="evidence" value="ECO:0007669"/>
    <property type="project" value="TreeGrafter"/>
</dbReference>
<dbReference type="GO" id="GO:0005524">
    <property type="term" value="F:ATP binding"/>
    <property type="evidence" value="ECO:0007669"/>
    <property type="project" value="UniProtKB-KW"/>
</dbReference>
<sequence>MNILKTFRVSMASPRGVLARQMSFRILKSIGFGVSLGLVVAGFLSDLIVMKIIGILTLTGFIGGFFYYRKRLIEKSEADYRVFLKDFVSGQIVAPSVNSLLSDNEVRARSIAALRLLEDEKLRDIESFFTERVPGQQAAIAQISKALREKAKNIGKSTGPFFSFMFAGPVGVGKLEAAGAVSEYYFGSDEFLIKFDMAKFVRGDSAIRFFGSPDNPSDGVLARALSSKQRYVLLCDNFDMTHPDIKNMFLKILEDPDFLRKSKIPVSFTNAILIFSFNILSPQSIVSPNALPADFEKAIVSRTKALFSPEFVSAVSLCSIFHPLSQDGVTSAVSCNLSRLSRVLSETQGINVSFDSSAVTAAAKIGYDSAFGLRPLKDAVSAKIRNKIADGFVEGSIKKGSKLKVGYSDNDFVFYV</sequence>
<dbReference type="InterPro" id="IPR019489">
    <property type="entry name" value="Clp_ATPase_C"/>
</dbReference>
<comment type="caution">
    <text evidence="5">The sequence shown here is derived from an EMBL/GenBank/DDBJ whole genome shotgun (WGS) entry which is preliminary data.</text>
</comment>
<dbReference type="Gene3D" id="1.10.8.60">
    <property type="match status" value="1"/>
</dbReference>
<dbReference type="InterPro" id="IPR027417">
    <property type="entry name" value="P-loop_NTPase"/>
</dbReference>
<dbReference type="Pfam" id="PF10431">
    <property type="entry name" value="ClpB_D2-small"/>
    <property type="match status" value="1"/>
</dbReference>
<evidence type="ECO:0000256" key="2">
    <source>
        <dbReference type="ARBA" id="ARBA00022840"/>
    </source>
</evidence>
<dbReference type="GO" id="GO:0034605">
    <property type="term" value="P:cellular response to heat"/>
    <property type="evidence" value="ECO:0007669"/>
    <property type="project" value="TreeGrafter"/>
</dbReference>
<dbReference type="GO" id="GO:0016887">
    <property type="term" value="F:ATP hydrolysis activity"/>
    <property type="evidence" value="ECO:0007669"/>
    <property type="project" value="InterPro"/>
</dbReference>
<dbReference type="SMART" id="SM01086">
    <property type="entry name" value="ClpB_D2-small"/>
    <property type="match status" value="1"/>
</dbReference>
<organism evidence="5 6">
    <name type="scientific">Candidatus Harrisonbacteria bacterium CG10_big_fil_rev_8_21_14_0_10_40_38</name>
    <dbReference type="NCBI Taxonomy" id="1974583"/>
    <lineage>
        <taxon>Bacteria</taxon>
        <taxon>Candidatus Harrisoniibacteriota</taxon>
    </lineage>
</organism>
<dbReference type="InterPro" id="IPR050130">
    <property type="entry name" value="ClpA_ClpB"/>
</dbReference>
<keyword evidence="1" id="KW-0547">Nucleotide-binding</keyword>
<keyword evidence="2" id="KW-0067">ATP-binding</keyword>